<dbReference type="AlphaFoldDB" id="A0A7Y0FVS8"/>
<reference evidence="1 2" key="1">
    <citation type="submission" date="2020-04" db="EMBL/GenBank/DDBJ databases">
        <title>Rhizobium sp. S-51 isolated from soil.</title>
        <authorList>
            <person name="Dahal R.H."/>
        </authorList>
    </citation>
    <scope>NUCLEOTIDE SEQUENCE [LARGE SCALE GENOMIC DNA]</scope>
    <source>
        <strain evidence="1 2">S-51</strain>
    </source>
</reference>
<gene>
    <name evidence="1" type="ORF">HHL25_08280</name>
</gene>
<sequence length="101" mass="10614">MTSITITNNSNNAANYAVFQKSGQQGNAANTAWKVTTPVGSDKFSWNVDYSSPDLLGKSSQTGSAAKSGVSPVDYSVDYSVYDQTGKAQSVGNTSTTVLYL</sequence>
<dbReference type="EMBL" id="JABBGK010000001">
    <property type="protein sequence ID" value="NML74116.1"/>
    <property type="molecule type" value="Genomic_DNA"/>
</dbReference>
<dbReference type="Proteomes" id="UP000541470">
    <property type="component" value="Unassembled WGS sequence"/>
</dbReference>
<name>A0A7Y0FVS8_9HYPH</name>
<proteinExistence type="predicted"/>
<dbReference type="RefSeq" id="WP_169588966.1">
    <property type="nucleotide sequence ID" value="NZ_JABBGK010000001.1"/>
</dbReference>
<comment type="caution">
    <text evidence="1">The sequence shown here is derived from an EMBL/GenBank/DDBJ whole genome shotgun (WGS) entry which is preliminary data.</text>
</comment>
<evidence type="ECO:0000313" key="1">
    <source>
        <dbReference type="EMBL" id="NML74116.1"/>
    </source>
</evidence>
<accession>A0A7Y0FVS8</accession>
<organism evidence="1 2">
    <name type="scientific">Rhizobium terricola</name>
    <dbReference type="NCBI Taxonomy" id="2728849"/>
    <lineage>
        <taxon>Bacteria</taxon>
        <taxon>Pseudomonadati</taxon>
        <taxon>Pseudomonadota</taxon>
        <taxon>Alphaproteobacteria</taxon>
        <taxon>Hyphomicrobiales</taxon>
        <taxon>Rhizobiaceae</taxon>
        <taxon>Rhizobium/Agrobacterium group</taxon>
        <taxon>Rhizobium</taxon>
    </lineage>
</organism>
<protein>
    <submittedName>
        <fullName evidence="1">Uncharacterized protein</fullName>
    </submittedName>
</protein>
<evidence type="ECO:0000313" key="2">
    <source>
        <dbReference type="Proteomes" id="UP000541470"/>
    </source>
</evidence>
<keyword evidence="2" id="KW-1185">Reference proteome</keyword>